<feature type="compositionally biased region" description="Low complexity" evidence="5">
    <location>
        <begin position="2273"/>
        <end position="2282"/>
    </location>
</feature>
<evidence type="ECO:0000256" key="3">
    <source>
        <dbReference type="ARBA" id="ARBA00022833"/>
    </source>
</evidence>
<evidence type="ECO:0000256" key="2">
    <source>
        <dbReference type="ARBA" id="ARBA00022771"/>
    </source>
</evidence>
<evidence type="ECO:0000259" key="6">
    <source>
        <dbReference type="PROSITE" id="PS51265"/>
    </source>
</evidence>
<keyword evidence="2 4" id="KW-0863">Zinc-finger</keyword>
<feature type="compositionally biased region" description="Low complexity" evidence="5">
    <location>
        <begin position="2444"/>
        <end position="2467"/>
    </location>
</feature>
<dbReference type="InterPro" id="IPR038545">
    <property type="entry name" value="Znf_DBF_sf"/>
</dbReference>
<keyword evidence="3" id="KW-0862">Zinc</keyword>
<protein>
    <submittedName>
        <fullName evidence="8">DBF4-type zinc finger-containing protein 2</fullName>
    </submittedName>
</protein>
<dbReference type="InterPro" id="IPR038890">
    <property type="entry name" value="ZDBF2"/>
</dbReference>
<feature type="region of interest" description="Disordered" evidence="5">
    <location>
        <begin position="2260"/>
        <end position="2424"/>
    </location>
</feature>
<feature type="compositionally biased region" description="Basic residues" evidence="5">
    <location>
        <begin position="2344"/>
        <end position="2363"/>
    </location>
</feature>
<feature type="compositionally biased region" description="Low complexity" evidence="5">
    <location>
        <begin position="76"/>
        <end position="89"/>
    </location>
</feature>
<feature type="compositionally biased region" description="Polar residues" evidence="5">
    <location>
        <begin position="2406"/>
        <end position="2424"/>
    </location>
</feature>
<organism evidence="7 8">
    <name type="scientific">Odobenus rosmarus divergens</name>
    <name type="common">Pacific walrus</name>
    <dbReference type="NCBI Taxonomy" id="9708"/>
    <lineage>
        <taxon>Eukaryota</taxon>
        <taxon>Metazoa</taxon>
        <taxon>Chordata</taxon>
        <taxon>Craniata</taxon>
        <taxon>Vertebrata</taxon>
        <taxon>Euteleostomi</taxon>
        <taxon>Mammalia</taxon>
        <taxon>Eutheria</taxon>
        <taxon>Laurasiatheria</taxon>
        <taxon>Carnivora</taxon>
        <taxon>Caniformia</taxon>
        <taxon>Pinnipedia</taxon>
        <taxon>Odobenidae</taxon>
        <taxon>Odobenus</taxon>
    </lineage>
</organism>
<feature type="compositionally biased region" description="Basic and acidic residues" evidence="5">
    <location>
        <begin position="222"/>
        <end position="231"/>
    </location>
</feature>
<dbReference type="Proteomes" id="UP000245340">
    <property type="component" value="Unplaced"/>
</dbReference>
<name>A0A9B0GZE9_ODORO</name>
<dbReference type="GO" id="GO:0071514">
    <property type="term" value="P:genomic imprinting"/>
    <property type="evidence" value="ECO:0007669"/>
    <property type="project" value="TreeGrafter"/>
</dbReference>
<dbReference type="RefSeq" id="XP_004407576.1">
    <property type="nucleotide sequence ID" value="XM_004407519.1"/>
</dbReference>
<feature type="compositionally biased region" description="Pro residues" evidence="5">
    <location>
        <begin position="2283"/>
        <end position="2313"/>
    </location>
</feature>
<feature type="region of interest" description="Disordered" evidence="5">
    <location>
        <begin position="57"/>
        <end position="124"/>
    </location>
</feature>
<evidence type="ECO:0000256" key="5">
    <source>
        <dbReference type="SAM" id="MobiDB-lite"/>
    </source>
</evidence>
<feature type="region of interest" description="Disordered" evidence="5">
    <location>
        <begin position="695"/>
        <end position="720"/>
    </location>
</feature>
<sequence>MQNRQGYCSYCCVRYNNLEQHMSSAQHRYLTTQNRQRMGTTSLMERFLQDVLRHHPYHSQESRSTQNERLLTNTASPPEVVPVDDSVSEGATEDAAGVKGENSTKGFEPSKELHSRPSKSQEYIQGVSVRPSVIQKLEKGQQQPLGFVQKIGSGMKEFNPVGIGQATHTRPSLICPSVISSAPASCLAGSSFDRPVTTKTTRLPAAASSDSVRKCDPNTVDRYVEQPDRGSRNPVLSSSLETSSVSYQKPKEPNRKSLGTNSDELIIQEDEKSPCKTLSAGAKVREFMGTEGSLKSESLSKLAVNQGINLNKSGIPSNKGIFEDATAKHRGKFFSDTDHTQEEKHLVFNKSAFLGQKSSVISEVKFARGSLQSVSDQPEGAAQDLWKEEQIDQEDKNYESRASEMSFDCSSPFHSPTDESKVTAKEINLSKEAYADLQCKNNKSFISEISSDRDGSLPLATNRTQVIVKGVRVQKAKPISLVDESYESSDSEINFECDALLQSTNDYPQQPAKEVNLPKEEHIDLVDKNYGSSSSEVSTDSPFPLQSVGDRLPVAATEAKLQKVHIGLVDKNYGSSCSETSIDNDASPQSVVEHPHLVVKERNLKDRQVYLKDKNLKPSSAKAHLDYAVSLETVTDESQRTVEEIHLLEEKNEPVDMNYDSHGSEMSFHTDARLVAGQSGVIVKKVNPREVAVDLEDKSVKSSNSDQSSDSRASLYQSASDQREISLKELNVDMEVKSYGCSSSELTFESDPPAMSGTEHSEMDMEEIRKRHITLEGEHSGSNSSAITFDSDILLRSGVDQSQVAIYVEEPSPLENKTNKSGVAEITLDSDIPVHSGTNQPELAVKDIIIQKEEYIHVGRKNEEPSGSEISLDFYVPPHSVTEPPEVAMEKLNLQKEEQIYLENKDNEPSGSGLSLDYGIFHSMTGHSKDPIKEMNLQEDHQKEHIHLQDKDNALSVYETSLDSGVHLHQSVTHKPETAVKEIWLQKERHAKFKSKSAKFSGSETDSDIPHYLVTEPQIAVKEINVQKEACVLEKKSDKYNSSGIVFGSDVLPHLMTETPHIAVLKEDHVAPEDKKRESSHCKIRYDSGDPLQLLTGQFQEVVKKTNLRKEGKVVMKNKMVQTKGSKLIRASGVSLQSVADKPEGAIKRVNLENEGHVNVEDKNSQCSGSEMSLDSDFLVESIIDQPQITILDQDHIELEDKHSQSGGSEMSFDSEDPLQSVAEQVRETVKEISLWKDEVDVEDKRDEPKGFEMVYDSNVLFQSVAAQTEEVVKGMNLWKEHVDLQGKIVEPSDPKINFDSNESLQSVANEIQDAIAEINLLREGHVCLDDKGYEPSDSEIIYVSDVPLQSVVEQPHLLEGDHASLEDKSNIACPEITFISDDHLQSVADQLQKSVKEVSLWKEDHIYLEDKSYKLGDFEVSYDSDVPVHFVTDQSPLAVKEINLQKRGHHDLEDKSCGPSVSEIKCDSGIHFQLEVDQSQVVCKEIDLPKEGHLGMEIKSSEPSDSELMCDSDVPLEIVVNELQVSVKEANLRKMLFVDLVTSDSDCEVIAESDMPFQPVIDSPHMTVKEINCINTEGYDLEGECCDSCGSEIGYVCEASPQSLVHQSKETFKVVNQKKDYIILQESSCESYGSEINFQIDPPDRSVTLSSQGSDKEMVKYIDSEEKSCGSDSPKTNFKWEDDSQPMADQLQEEDKGINICQRKGLETIGRKDKHCESTVSAVRCNASSGSAVHQRASKGKLLKLKHADPESMSCEPCGSGMSFQCDLSLQSDTDQPQEAVNKKGLYKKMSLDLEETNRDSHSSSIFVVDPVRNLEKAKEVIEDNPDEPVLEALPHVPPSFVGKTWSQIMREDDMKINALVKEFKEGRFHCYFDDDCETRKIKKKNLNEGKKITWTDPSQDTAAIQVLSDCDDNAGGISDTDDFSVALDKSSHHSTVKRPYYEQSWRLASRCQAVKVSHGTQTNFTNQSDTQDSGQEDDSPTGKRSLLQDKKTKKKVKIGTLEFPETCTKVLKPLQPNALVYVISSNMKFQDSETANFSKKYRTPRSRDVSIEYKYKRSSFNYYDPLNKKIVINPPLSIDVSDPDRTNWLQAHLSDLSSSSGEEDAEDCDPTAVLTIRDELLAYPGAPVSPEPVPRPGTSSAGAAPKESNFQVTLVDRDAAGTSSKAGTRKFLEGRKKIQRRRMTTNDNKPGFPQKVYKPISLHPQPRIASEKRPIWIQTKLNDIIRKYLSKYSAFLRRKYQSRSAFIRLNLKKKNRDVTKLKKAKSPTHMVLRSSVSRVPSGPPGSSVPPGPPGPRGPPGPPGPRGLPGPPGSRVAAAEEQLIAAPGSTPKQPGQGSCPAAGRKRNGGKKRPRKKRRKLSRPVKIYALRSLYSQAQGTEAGVERSSSGDSCAGGLTLREAAQLSAPSSPRQPATSKRASQPSLHQLGHAQCVLCPAIATASVSASASASGPEGALGRALEGGAHPRAARPRAARSHAPSQHPQPQQQPPQLLERPRPPQGGRSIWGGSKLAERLGPPDSSAAAREGLRGEQGRGRRPVSSPEPRARTPARGRTMRAEPA</sequence>
<feature type="compositionally biased region" description="Low complexity" evidence="5">
    <location>
        <begin position="235"/>
        <end position="246"/>
    </location>
</feature>
<evidence type="ECO:0000313" key="7">
    <source>
        <dbReference type="Proteomes" id="UP000245340"/>
    </source>
</evidence>
<feature type="region of interest" description="Disordered" evidence="5">
    <location>
        <begin position="1963"/>
        <end position="1991"/>
    </location>
</feature>
<dbReference type="PANTHER" id="PTHR21639:SF5">
    <property type="entry name" value="DBF4-TYPE ZINC FINGER-CONTAINING PROTEIN 2"/>
    <property type="match status" value="1"/>
</dbReference>
<dbReference type="GO" id="GO:0008270">
    <property type="term" value="F:zinc ion binding"/>
    <property type="evidence" value="ECO:0007669"/>
    <property type="project" value="UniProtKB-KW"/>
</dbReference>
<keyword evidence="7" id="KW-1185">Reference proteome</keyword>
<feature type="region of interest" description="Disordered" evidence="5">
    <location>
        <begin position="2126"/>
        <end position="2148"/>
    </location>
</feature>
<feature type="region of interest" description="Disordered" evidence="5">
    <location>
        <begin position="201"/>
        <end position="262"/>
    </location>
</feature>
<evidence type="ECO:0000313" key="8">
    <source>
        <dbReference type="RefSeq" id="XP_004407576.1"/>
    </source>
</evidence>
<feature type="compositionally biased region" description="Polar residues" evidence="5">
    <location>
        <begin position="1963"/>
        <end position="1975"/>
    </location>
</feature>
<dbReference type="PANTHER" id="PTHR21639">
    <property type="entry name" value="DBF4-TYPE ZINC FINGER-CONTAINING PROTEIN 2"/>
    <property type="match status" value="1"/>
</dbReference>
<feature type="compositionally biased region" description="Low complexity" evidence="5">
    <location>
        <begin position="2477"/>
        <end position="2494"/>
    </location>
</feature>
<evidence type="ECO:0000256" key="4">
    <source>
        <dbReference type="PROSITE-ProRule" id="PRU00600"/>
    </source>
</evidence>
<keyword evidence="1" id="KW-0479">Metal-binding</keyword>
<feature type="compositionally biased region" description="Low complexity" evidence="5">
    <location>
        <begin position="701"/>
        <end position="714"/>
    </location>
</feature>
<gene>
    <name evidence="8" type="primary">ZDBF2</name>
</gene>
<proteinExistence type="predicted"/>
<evidence type="ECO:0000256" key="1">
    <source>
        <dbReference type="ARBA" id="ARBA00022723"/>
    </source>
</evidence>
<accession>A0A9B0GZE9</accession>
<feature type="region of interest" description="Disordered" evidence="5">
    <location>
        <begin position="2444"/>
        <end position="2561"/>
    </location>
</feature>
<dbReference type="InterPro" id="IPR006572">
    <property type="entry name" value="Znf_DBF"/>
</dbReference>
<feature type="domain" description="DBF4-type" evidence="6">
    <location>
        <begin position="1"/>
        <end position="50"/>
    </location>
</feature>
<reference evidence="8" key="1">
    <citation type="submission" date="2025-08" db="UniProtKB">
        <authorList>
            <consortium name="RefSeq"/>
        </authorList>
    </citation>
    <scope>IDENTIFICATION</scope>
</reference>
<dbReference type="GO" id="GO:0003676">
    <property type="term" value="F:nucleic acid binding"/>
    <property type="evidence" value="ECO:0007669"/>
    <property type="project" value="InterPro"/>
</dbReference>
<feature type="compositionally biased region" description="Polar residues" evidence="5">
    <location>
        <begin position="62"/>
        <end position="75"/>
    </location>
</feature>
<dbReference type="Gene3D" id="6.10.250.3410">
    <property type="entry name" value="DBF zinc finger"/>
    <property type="match status" value="1"/>
</dbReference>
<dbReference type="PROSITE" id="PS51265">
    <property type="entry name" value="ZF_DBF4"/>
    <property type="match status" value="1"/>
</dbReference>